<dbReference type="EMBL" id="LZYZ01000010">
    <property type="protein sequence ID" value="OOM06423.1"/>
    <property type="molecule type" value="Genomic_DNA"/>
</dbReference>
<protein>
    <submittedName>
        <fullName evidence="1">Flagellar biosynthetic protein FliU</fullName>
    </submittedName>
</protein>
<proteinExistence type="predicted"/>
<dbReference type="STRING" id="169679.CSACC_09360"/>
<dbReference type="AlphaFoldDB" id="A0A1S8MQF1"/>
<dbReference type="NCBIfam" id="NF038110">
    <property type="entry name" value="Lys_methyl_FliB"/>
    <property type="match status" value="1"/>
</dbReference>
<accession>A0A1S8MQF1</accession>
<dbReference type="Proteomes" id="UP000191154">
    <property type="component" value="Unassembled WGS sequence"/>
</dbReference>
<sequence>MNKVIDTLKITNYDKFKCIADKCKFTCCDGWDISIDTDTYNKWKKENDKAEFILNNVKIRKCGSKKGYFINKENHEACPLLDKQGLCQVVKSLGEEYLSSTCHRFPRVENIFEDKKELSLSCACPEVVELISSINGKINIISENDINLKSNLLELRIREVLIDIMQKESFSLEDKLIVSFQMLLTVLEKENFREEGLLEELERYKNKGNIQGLIDMYKEIESDINDSVEEINYLFLDIIKNYKEVSNFEILLKDISEFAENIEIESLSIKWHDYKSLFEQYNMLIENCILSDILSSCISDDIEEMTISFQMIAVEYLLVRYAVFLKYCMNENKEINVEDVKDYIVVFSRIIGNNTEAVIEFFREGFGEPVLEIGYLCFITLF</sequence>
<keyword evidence="1" id="KW-0969">Cilium</keyword>
<comment type="caution">
    <text evidence="1">The sequence shown here is derived from an EMBL/GenBank/DDBJ whole genome shotgun (WGS) entry which is preliminary data.</text>
</comment>
<dbReference type="RefSeq" id="WP_077867316.1">
    <property type="nucleotide sequence ID" value="NZ_LZYZ01000010.1"/>
</dbReference>
<gene>
    <name evidence="1" type="primary">fliU_3</name>
    <name evidence="1" type="ORF">CLOSAC_43430</name>
</gene>
<evidence type="ECO:0000313" key="2">
    <source>
        <dbReference type="Proteomes" id="UP000191154"/>
    </source>
</evidence>
<name>A0A1S8MQF1_CLOSA</name>
<reference evidence="1 2" key="1">
    <citation type="submission" date="2016-05" db="EMBL/GenBank/DDBJ databases">
        <title>Microbial solvent formation.</title>
        <authorList>
            <person name="Poehlein A."/>
            <person name="Montoya Solano J.D."/>
            <person name="Flitsch S."/>
            <person name="Krabben P."/>
            <person name="Duerre P."/>
            <person name="Daniel R."/>
        </authorList>
    </citation>
    <scope>NUCLEOTIDE SEQUENCE [LARGE SCALE GENOMIC DNA]</scope>
    <source>
        <strain evidence="1 2">L1-8</strain>
    </source>
</reference>
<keyword evidence="1" id="KW-0966">Cell projection</keyword>
<organism evidence="1 2">
    <name type="scientific">Clostridium saccharobutylicum</name>
    <dbReference type="NCBI Taxonomy" id="169679"/>
    <lineage>
        <taxon>Bacteria</taxon>
        <taxon>Bacillati</taxon>
        <taxon>Bacillota</taxon>
        <taxon>Clostridia</taxon>
        <taxon>Eubacteriales</taxon>
        <taxon>Clostridiaceae</taxon>
        <taxon>Clostridium</taxon>
    </lineage>
</organism>
<keyword evidence="1" id="KW-0282">Flagellum</keyword>
<evidence type="ECO:0000313" key="1">
    <source>
        <dbReference type="EMBL" id="OOM06423.1"/>
    </source>
</evidence>